<sequence length="85" mass="8922">MPGIQLNQIPLSALTITLASSGGSSNPFGQLHATVPGCGETRAVTDVKVFFPHTRQPKGEAKFVKVRKDATVECGVIGKRAGCRS</sequence>
<dbReference type="AlphaFoldDB" id="A0A0C3J545"/>
<gene>
    <name evidence="1" type="ORF">M404DRAFT_1009360</name>
</gene>
<evidence type="ECO:0000313" key="1">
    <source>
        <dbReference type="EMBL" id="KIN92801.1"/>
    </source>
</evidence>
<dbReference type="Proteomes" id="UP000054217">
    <property type="component" value="Unassembled WGS sequence"/>
</dbReference>
<evidence type="ECO:0000313" key="2">
    <source>
        <dbReference type="Proteomes" id="UP000054217"/>
    </source>
</evidence>
<dbReference type="STRING" id="870435.A0A0C3J545"/>
<dbReference type="OrthoDB" id="241990at2759"/>
<keyword evidence="2" id="KW-1185">Reference proteome</keyword>
<organism evidence="1 2">
    <name type="scientific">Pisolithus tinctorius Marx 270</name>
    <dbReference type="NCBI Taxonomy" id="870435"/>
    <lineage>
        <taxon>Eukaryota</taxon>
        <taxon>Fungi</taxon>
        <taxon>Dikarya</taxon>
        <taxon>Basidiomycota</taxon>
        <taxon>Agaricomycotina</taxon>
        <taxon>Agaricomycetes</taxon>
        <taxon>Agaricomycetidae</taxon>
        <taxon>Boletales</taxon>
        <taxon>Sclerodermatineae</taxon>
        <taxon>Pisolithaceae</taxon>
        <taxon>Pisolithus</taxon>
    </lineage>
</organism>
<reference evidence="1 2" key="1">
    <citation type="submission" date="2014-04" db="EMBL/GenBank/DDBJ databases">
        <authorList>
            <consortium name="DOE Joint Genome Institute"/>
            <person name="Kuo A."/>
            <person name="Kohler A."/>
            <person name="Costa M.D."/>
            <person name="Nagy L.G."/>
            <person name="Floudas D."/>
            <person name="Copeland A."/>
            <person name="Barry K.W."/>
            <person name="Cichocki N."/>
            <person name="Veneault-Fourrey C."/>
            <person name="LaButti K."/>
            <person name="Lindquist E.A."/>
            <person name="Lipzen A."/>
            <person name="Lundell T."/>
            <person name="Morin E."/>
            <person name="Murat C."/>
            <person name="Sun H."/>
            <person name="Tunlid A."/>
            <person name="Henrissat B."/>
            <person name="Grigoriev I.V."/>
            <person name="Hibbett D.S."/>
            <person name="Martin F."/>
            <person name="Nordberg H.P."/>
            <person name="Cantor M.N."/>
            <person name="Hua S.X."/>
        </authorList>
    </citation>
    <scope>NUCLEOTIDE SEQUENCE [LARGE SCALE GENOMIC DNA]</scope>
    <source>
        <strain evidence="1 2">Marx 270</strain>
    </source>
</reference>
<protein>
    <submittedName>
        <fullName evidence="1">Uncharacterized protein</fullName>
    </submittedName>
</protein>
<proteinExistence type="predicted"/>
<dbReference type="EMBL" id="KN832369">
    <property type="protein sequence ID" value="KIN92801.1"/>
    <property type="molecule type" value="Genomic_DNA"/>
</dbReference>
<reference evidence="2" key="2">
    <citation type="submission" date="2015-01" db="EMBL/GenBank/DDBJ databases">
        <title>Evolutionary Origins and Diversification of the Mycorrhizal Mutualists.</title>
        <authorList>
            <consortium name="DOE Joint Genome Institute"/>
            <consortium name="Mycorrhizal Genomics Consortium"/>
            <person name="Kohler A."/>
            <person name="Kuo A."/>
            <person name="Nagy L.G."/>
            <person name="Floudas D."/>
            <person name="Copeland A."/>
            <person name="Barry K.W."/>
            <person name="Cichocki N."/>
            <person name="Veneault-Fourrey C."/>
            <person name="LaButti K."/>
            <person name="Lindquist E.A."/>
            <person name="Lipzen A."/>
            <person name="Lundell T."/>
            <person name="Morin E."/>
            <person name="Murat C."/>
            <person name="Riley R."/>
            <person name="Ohm R."/>
            <person name="Sun H."/>
            <person name="Tunlid A."/>
            <person name="Henrissat B."/>
            <person name="Grigoriev I.V."/>
            <person name="Hibbett D.S."/>
            <person name="Martin F."/>
        </authorList>
    </citation>
    <scope>NUCLEOTIDE SEQUENCE [LARGE SCALE GENOMIC DNA]</scope>
    <source>
        <strain evidence="2">Marx 270</strain>
    </source>
</reference>
<accession>A0A0C3J545</accession>
<dbReference type="InParanoid" id="A0A0C3J545"/>
<name>A0A0C3J545_PISTI</name>
<dbReference type="HOGENOM" id="CLU_2513559_0_0_1"/>